<dbReference type="Proteomes" id="UP000077266">
    <property type="component" value="Unassembled WGS sequence"/>
</dbReference>
<dbReference type="GO" id="GO:0016652">
    <property type="term" value="F:oxidoreductase activity, acting on NAD(P)H as acceptor"/>
    <property type="evidence" value="ECO:0007669"/>
    <property type="project" value="InterPro"/>
</dbReference>
<dbReference type="OrthoDB" id="416253at2759"/>
<dbReference type="InParanoid" id="A0A165D4R8"/>
<evidence type="ECO:0000256" key="1">
    <source>
        <dbReference type="ARBA" id="ARBA00007905"/>
    </source>
</evidence>
<evidence type="ECO:0000313" key="5">
    <source>
        <dbReference type="EMBL" id="KZV83787.1"/>
    </source>
</evidence>
<sequence length="354" mass="39020">MSYGRVTLNDGNKAPRIAFGAGSRVWKHEDATQYVRQALEAGFSHLDNAQLYDNEEYVGAALAASGTARENVFITSKYSRGDVDAAIASSLSKLGVEYLDLYLIHHVMVIPEGQIPAVWAKMEAIRARGQAKSIGVSNFGVPELQQILASGTVVPAVNQIQLHPYNYHALLPIIRFCGECGIAIEAYSSLIPITRTPGGPLDPVLFRIANRINGTPAQVIFAWLRFKGIMIVTTSGKVERLEEYLDVPNLPPLTEEEVRDIERAGRQGAAWYEARMGGARSVKEVEAQVLHEPVRPGEARMRGALTVFDDKSVDVEAQVLHEPTVRWRRVVLLGIATCSAVCLTLRAWNWMASW</sequence>
<evidence type="ECO:0000259" key="4">
    <source>
        <dbReference type="Pfam" id="PF00248"/>
    </source>
</evidence>
<dbReference type="PANTHER" id="PTHR43827">
    <property type="entry name" value="2,5-DIKETO-D-GLUCONIC ACID REDUCTASE"/>
    <property type="match status" value="1"/>
</dbReference>
<dbReference type="SUPFAM" id="SSF51430">
    <property type="entry name" value="NAD(P)-linked oxidoreductase"/>
    <property type="match status" value="1"/>
</dbReference>
<accession>A0A165D4R8</accession>
<keyword evidence="6" id="KW-1185">Reference proteome</keyword>
<feature type="domain" description="NADP-dependent oxidoreductase" evidence="4">
    <location>
        <begin position="19"/>
        <end position="264"/>
    </location>
</feature>
<dbReference type="AlphaFoldDB" id="A0A165D4R8"/>
<dbReference type="Gene3D" id="3.20.20.100">
    <property type="entry name" value="NADP-dependent oxidoreductase domain"/>
    <property type="match status" value="1"/>
</dbReference>
<evidence type="ECO:0000256" key="2">
    <source>
        <dbReference type="ARBA" id="ARBA00022857"/>
    </source>
</evidence>
<dbReference type="CDD" id="cd19120">
    <property type="entry name" value="AKR_AKR3C2-3"/>
    <property type="match status" value="1"/>
</dbReference>
<dbReference type="PRINTS" id="PR00069">
    <property type="entry name" value="ALDKETRDTASE"/>
</dbReference>
<comment type="similarity">
    <text evidence="1">Belongs to the aldo/keto reductase family.</text>
</comment>
<proteinExistence type="inferred from homology"/>
<keyword evidence="2" id="KW-0521">NADP</keyword>
<gene>
    <name evidence="5" type="ORF">EXIGLDRAFT_727977</name>
</gene>
<organism evidence="5 6">
    <name type="scientific">Exidia glandulosa HHB12029</name>
    <dbReference type="NCBI Taxonomy" id="1314781"/>
    <lineage>
        <taxon>Eukaryota</taxon>
        <taxon>Fungi</taxon>
        <taxon>Dikarya</taxon>
        <taxon>Basidiomycota</taxon>
        <taxon>Agaricomycotina</taxon>
        <taxon>Agaricomycetes</taxon>
        <taxon>Auriculariales</taxon>
        <taxon>Exidiaceae</taxon>
        <taxon>Exidia</taxon>
    </lineage>
</organism>
<evidence type="ECO:0000256" key="3">
    <source>
        <dbReference type="ARBA" id="ARBA00023002"/>
    </source>
</evidence>
<dbReference type="InterPro" id="IPR020471">
    <property type="entry name" value="AKR"/>
</dbReference>
<dbReference type="InterPro" id="IPR023210">
    <property type="entry name" value="NADP_OxRdtase_dom"/>
</dbReference>
<dbReference type="STRING" id="1314781.A0A165D4R8"/>
<name>A0A165D4R8_EXIGL</name>
<dbReference type="GO" id="GO:0016616">
    <property type="term" value="F:oxidoreductase activity, acting on the CH-OH group of donors, NAD or NADP as acceptor"/>
    <property type="evidence" value="ECO:0007669"/>
    <property type="project" value="UniProtKB-ARBA"/>
</dbReference>
<dbReference type="Pfam" id="PF00248">
    <property type="entry name" value="Aldo_ket_red"/>
    <property type="match status" value="1"/>
</dbReference>
<dbReference type="InterPro" id="IPR044494">
    <property type="entry name" value="AKR3C2/3"/>
</dbReference>
<keyword evidence="3" id="KW-0560">Oxidoreductase</keyword>
<dbReference type="EMBL" id="KV426255">
    <property type="protein sequence ID" value="KZV83787.1"/>
    <property type="molecule type" value="Genomic_DNA"/>
</dbReference>
<evidence type="ECO:0000313" key="6">
    <source>
        <dbReference type="Proteomes" id="UP000077266"/>
    </source>
</evidence>
<reference evidence="5 6" key="1">
    <citation type="journal article" date="2016" name="Mol. Biol. Evol.">
        <title>Comparative Genomics of Early-Diverging Mushroom-Forming Fungi Provides Insights into the Origins of Lignocellulose Decay Capabilities.</title>
        <authorList>
            <person name="Nagy L.G."/>
            <person name="Riley R."/>
            <person name="Tritt A."/>
            <person name="Adam C."/>
            <person name="Daum C."/>
            <person name="Floudas D."/>
            <person name="Sun H."/>
            <person name="Yadav J.S."/>
            <person name="Pangilinan J."/>
            <person name="Larsson K.H."/>
            <person name="Matsuura K."/>
            <person name="Barry K."/>
            <person name="Labutti K."/>
            <person name="Kuo R."/>
            <person name="Ohm R.A."/>
            <person name="Bhattacharya S.S."/>
            <person name="Shirouzu T."/>
            <person name="Yoshinaga Y."/>
            <person name="Martin F.M."/>
            <person name="Grigoriev I.V."/>
            <person name="Hibbett D.S."/>
        </authorList>
    </citation>
    <scope>NUCLEOTIDE SEQUENCE [LARGE SCALE GENOMIC DNA]</scope>
    <source>
        <strain evidence="5 6">HHB12029</strain>
    </source>
</reference>
<dbReference type="PANTHER" id="PTHR43827:SF3">
    <property type="entry name" value="NADP-DEPENDENT OXIDOREDUCTASE DOMAIN-CONTAINING PROTEIN"/>
    <property type="match status" value="1"/>
</dbReference>
<dbReference type="InterPro" id="IPR036812">
    <property type="entry name" value="NAD(P)_OxRdtase_dom_sf"/>
</dbReference>
<protein>
    <submittedName>
        <fullName evidence="5">Aldo/keto reductase</fullName>
    </submittedName>
</protein>
<dbReference type="InterPro" id="IPR018170">
    <property type="entry name" value="Aldo/ket_reductase_CS"/>
</dbReference>
<dbReference type="PROSITE" id="PS00062">
    <property type="entry name" value="ALDOKETO_REDUCTASE_2"/>
    <property type="match status" value="1"/>
</dbReference>